<evidence type="ECO:0000313" key="3">
    <source>
        <dbReference type="Proteomes" id="UP000444721"/>
    </source>
</evidence>
<accession>A0A6A5C9R5</accession>
<dbReference type="InterPro" id="IPR051553">
    <property type="entry name" value="Ran_GTPase-activating"/>
</dbReference>
<comment type="caution">
    <text evidence="2">The sequence shown here is derived from an EMBL/GenBank/DDBJ whole genome shotgun (WGS) entry which is preliminary data.</text>
</comment>
<dbReference type="VEuPathDB" id="AmoebaDB:NF0069380"/>
<dbReference type="PROSITE" id="PS50012">
    <property type="entry name" value="RCC1_3"/>
    <property type="match status" value="1"/>
</dbReference>
<organism evidence="2 3">
    <name type="scientific">Naegleria fowleri</name>
    <name type="common">Brain eating amoeba</name>
    <dbReference type="NCBI Taxonomy" id="5763"/>
    <lineage>
        <taxon>Eukaryota</taxon>
        <taxon>Discoba</taxon>
        <taxon>Heterolobosea</taxon>
        <taxon>Tetramitia</taxon>
        <taxon>Eutetramitia</taxon>
        <taxon>Vahlkampfiidae</taxon>
        <taxon>Naegleria</taxon>
    </lineage>
</organism>
<dbReference type="OrthoDB" id="10255841at2759"/>
<evidence type="ECO:0000313" key="2">
    <source>
        <dbReference type="EMBL" id="KAF0982105.1"/>
    </source>
</evidence>
<dbReference type="VEuPathDB" id="AmoebaDB:NfTy_023000"/>
<dbReference type="InterPro" id="IPR009091">
    <property type="entry name" value="RCC1/BLIP-II"/>
</dbReference>
<name>A0A6A5C9R5_NAEFO</name>
<proteinExistence type="predicted"/>
<dbReference type="AlphaFoldDB" id="A0A6A5C9R5"/>
<dbReference type="SUPFAM" id="SSF50985">
    <property type="entry name" value="RCC1/BLIP-II"/>
    <property type="match status" value="1"/>
</dbReference>
<dbReference type="Gene3D" id="2.130.10.30">
    <property type="entry name" value="Regulator of chromosome condensation 1/beta-lactamase-inhibitor protein II"/>
    <property type="match status" value="1"/>
</dbReference>
<dbReference type="RefSeq" id="XP_044566818.1">
    <property type="nucleotide sequence ID" value="XM_044702433.1"/>
</dbReference>
<sequence>MKAFFNRLGFGSHSSQQEAQQDLDSVQKTTLDNNSNKKDSLSSFKYCSMVHAMKRSLSQSSCRGVEYMKENGTKRTKLFSSGSNDSGQMGFTKSSTSDSVGEWMQVNQIKGFSATESELILSKINVIAVGRSHSLFATTDGGIYGCGKNNYNQLGSTPCGTGSTDVELFTCMNDEMLRAMKQEKEAIRSRLSQSSLTNELQEFMKSTHFDHIHSVDHISCGWFHTIVIVNGNIILGAGHSYFGQLFGAEFSKSFTVLNSKIDLFNDFRNGNPYCQYTVTHSSCGTFSSCVVFNRHLIYNCGEASKGGNYLVHNCTSLKHPVKDIAQTDASIYVLLDDNSLHCQPKEREDFKMEEKRVAAFGGGHMSNTSYWVTDITDNPVITSSEQKKMELFSISPKLGAMEIDLFGGYYCMFGVINKKILFIHGNKLNSAKLTDIPFTTGLFSPLISAQSLTVSTNPHNKKLAEYLFMERFNIECVQSGCDVNLLLISEYVGNDFMKSRLMKQITDENYQRFCDIDIVSA</sequence>
<feature type="repeat" description="RCC1" evidence="1">
    <location>
        <begin position="76"/>
        <end position="140"/>
    </location>
</feature>
<dbReference type="GeneID" id="68119181"/>
<dbReference type="EMBL" id="VFQX01000012">
    <property type="protein sequence ID" value="KAF0982105.1"/>
    <property type="molecule type" value="Genomic_DNA"/>
</dbReference>
<protein>
    <submittedName>
        <fullName evidence="2">Uncharacterized protein</fullName>
    </submittedName>
</protein>
<keyword evidence="3" id="KW-1185">Reference proteome</keyword>
<dbReference type="InterPro" id="IPR000408">
    <property type="entry name" value="Reg_chr_condens"/>
</dbReference>
<dbReference type="Pfam" id="PF13540">
    <property type="entry name" value="RCC1_2"/>
    <property type="match status" value="1"/>
</dbReference>
<dbReference type="GO" id="GO:0005085">
    <property type="term" value="F:guanyl-nucleotide exchange factor activity"/>
    <property type="evidence" value="ECO:0007669"/>
    <property type="project" value="TreeGrafter"/>
</dbReference>
<evidence type="ECO:0000256" key="1">
    <source>
        <dbReference type="PROSITE-ProRule" id="PRU00235"/>
    </source>
</evidence>
<reference evidence="2 3" key="1">
    <citation type="journal article" date="2019" name="Sci. Rep.">
        <title>Nanopore sequencing improves the draft genome of the human pathogenic amoeba Naegleria fowleri.</title>
        <authorList>
            <person name="Liechti N."/>
            <person name="Schurch N."/>
            <person name="Bruggmann R."/>
            <person name="Wittwer M."/>
        </authorList>
    </citation>
    <scope>NUCLEOTIDE SEQUENCE [LARGE SCALE GENOMIC DNA]</scope>
    <source>
        <strain evidence="2 3">ATCC 30894</strain>
    </source>
</reference>
<dbReference type="Proteomes" id="UP000444721">
    <property type="component" value="Unassembled WGS sequence"/>
</dbReference>
<gene>
    <name evidence="2" type="ORF">FDP41_011966</name>
</gene>
<dbReference type="PANTHER" id="PTHR45982:SF1">
    <property type="entry name" value="REGULATOR OF CHROMOSOME CONDENSATION"/>
    <property type="match status" value="1"/>
</dbReference>
<dbReference type="PANTHER" id="PTHR45982">
    <property type="entry name" value="REGULATOR OF CHROMOSOME CONDENSATION"/>
    <property type="match status" value="1"/>
</dbReference>
<dbReference type="GO" id="GO:0005737">
    <property type="term" value="C:cytoplasm"/>
    <property type="evidence" value="ECO:0007669"/>
    <property type="project" value="TreeGrafter"/>
</dbReference>
<dbReference type="VEuPathDB" id="AmoebaDB:FDP41_011966"/>
<dbReference type="OMA" id="CGWFHTI"/>